<evidence type="ECO:0000259" key="2">
    <source>
        <dbReference type="Pfam" id="PF07859"/>
    </source>
</evidence>
<dbReference type="EMBL" id="RIBS01000002">
    <property type="protein sequence ID" value="RNF85219.1"/>
    <property type="molecule type" value="Genomic_DNA"/>
</dbReference>
<dbReference type="OrthoDB" id="9771666at2"/>
<sequence length="341" mass="36773">MTASHPVRSLHHQRRGLSILLATLALLTGAGLVAFRTSPWPSALLIRWAFDRGGVASDAALRNHVPAGVSSQTGLRYDTADPDALFDIHFPAKVAGTDRRLTTIVWVHGGGFLAGSRTQVANYARLLAADGYTVIAVDYSIAPGAQYPTPVRQLNRALAHLSDNADRLHIDRTRFVLAGDSAGAQLAAQLAALVSSPDYANAMGLTPGIARSQLVGTVLFCGPHDALTWASDSSASWFLRTVVWSYLGAMPPDREKVEQFSVARHVTPAFPPTFISVGNADPLAPQSVAMADALQREGVRVNRLFYARDHAPALGHEYQFDLEREEARHALARVRAFLDGL</sequence>
<protein>
    <submittedName>
        <fullName evidence="3">Alpha/beta hydrolase</fullName>
    </submittedName>
</protein>
<dbReference type="SUPFAM" id="SSF53474">
    <property type="entry name" value="alpha/beta-Hydrolases"/>
    <property type="match status" value="1"/>
</dbReference>
<dbReference type="InterPro" id="IPR050300">
    <property type="entry name" value="GDXG_lipolytic_enzyme"/>
</dbReference>
<dbReference type="PANTHER" id="PTHR48081">
    <property type="entry name" value="AB HYDROLASE SUPERFAMILY PROTEIN C4A8.06C"/>
    <property type="match status" value="1"/>
</dbReference>
<organism evidence="3 4">
    <name type="scientific">Montanilutibacter psychrotolerans</name>
    <dbReference type="NCBI Taxonomy" id="1327343"/>
    <lineage>
        <taxon>Bacteria</taxon>
        <taxon>Pseudomonadati</taxon>
        <taxon>Pseudomonadota</taxon>
        <taxon>Gammaproteobacteria</taxon>
        <taxon>Lysobacterales</taxon>
        <taxon>Lysobacteraceae</taxon>
        <taxon>Montanilutibacter</taxon>
    </lineage>
</organism>
<dbReference type="InterPro" id="IPR013094">
    <property type="entry name" value="AB_hydrolase_3"/>
</dbReference>
<evidence type="ECO:0000313" key="4">
    <source>
        <dbReference type="Proteomes" id="UP000267049"/>
    </source>
</evidence>
<dbReference type="Pfam" id="PF07859">
    <property type="entry name" value="Abhydrolase_3"/>
    <property type="match status" value="1"/>
</dbReference>
<proteinExistence type="predicted"/>
<keyword evidence="4" id="KW-1185">Reference proteome</keyword>
<dbReference type="PANTHER" id="PTHR48081:SF6">
    <property type="entry name" value="PEPTIDASE S9 PROLYL OLIGOPEPTIDASE CATALYTIC DOMAIN-CONTAINING PROTEIN"/>
    <property type="match status" value="1"/>
</dbReference>
<name>A0A3M8SV98_9GAMM</name>
<comment type="caution">
    <text evidence="3">The sequence shown here is derived from an EMBL/GenBank/DDBJ whole genome shotgun (WGS) entry which is preliminary data.</text>
</comment>
<keyword evidence="1 3" id="KW-0378">Hydrolase</keyword>
<evidence type="ECO:0000313" key="3">
    <source>
        <dbReference type="EMBL" id="RNF85219.1"/>
    </source>
</evidence>
<evidence type="ECO:0000256" key="1">
    <source>
        <dbReference type="ARBA" id="ARBA00022801"/>
    </source>
</evidence>
<dbReference type="RefSeq" id="WP_123087005.1">
    <property type="nucleotide sequence ID" value="NZ_RIBS01000002.1"/>
</dbReference>
<dbReference type="AlphaFoldDB" id="A0A3M8SV98"/>
<dbReference type="Gene3D" id="3.40.50.1820">
    <property type="entry name" value="alpha/beta hydrolase"/>
    <property type="match status" value="1"/>
</dbReference>
<feature type="domain" description="Alpha/beta hydrolase fold-3" evidence="2">
    <location>
        <begin position="104"/>
        <end position="306"/>
    </location>
</feature>
<dbReference type="Proteomes" id="UP000267049">
    <property type="component" value="Unassembled WGS sequence"/>
</dbReference>
<reference evidence="3 4" key="1">
    <citation type="submission" date="2018-11" db="EMBL/GenBank/DDBJ databases">
        <title>Lysobacter cryohumiis sp. nov., isolated from soil in the Tianshan Mountains, Xinjiang, China.</title>
        <authorList>
            <person name="Luo Y."/>
            <person name="Sheng H."/>
        </authorList>
    </citation>
    <scope>NUCLEOTIDE SEQUENCE [LARGE SCALE GENOMIC DNA]</scope>
    <source>
        <strain evidence="3 4">ZS60</strain>
    </source>
</reference>
<dbReference type="GO" id="GO:0016787">
    <property type="term" value="F:hydrolase activity"/>
    <property type="evidence" value="ECO:0007669"/>
    <property type="project" value="UniProtKB-KW"/>
</dbReference>
<dbReference type="InterPro" id="IPR029058">
    <property type="entry name" value="AB_hydrolase_fold"/>
</dbReference>
<accession>A0A3M8SV98</accession>
<gene>
    <name evidence="3" type="ORF">EER27_05460</name>
</gene>